<dbReference type="Pfam" id="PF07859">
    <property type="entry name" value="Abhydrolase_3"/>
    <property type="match status" value="1"/>
</dbReference>
<evidence type="ECO:0000259" key="2">
    <source>
        <dbReference type="Pfam" id="PF07859"/>
    </source>
</evidence>
<evidence type="ECO:0000313" key="3">
    <source>
        <dbReference type="EMBL" id="CZT19914.1"/>
    </source>
</evidence>
<dbReference type="RefSeq" id="XP_023626804.1">
    <property type="nucleotide sequence ID" value="XM_023771036.1"/>
</dbReference>
<keyword evidence="4" id="KW-1185">Reference proteome</keyword>
<dbReference type="Proteomes" id="UP000225277">
    <property type="component" value="Unassembled WGS sequence"/>
</dbReference>
<reference evidence="3 4" key="1">
    <citation type="submission" date="2016-03" db="EMBL/GenBank/DDBJ databases">
        <authorList>
            <person name="Ploux O."/>
        </authorList>
    </citation>
    <scope>NUCLEOTIDE SEQUENCE [LARGE SCALE GENOMIC DNA]</scope>
    <source>
        <strain evidence="3 4">URUG2</strain>
    </source>
</reference>
<accession>A0A2D3VB58</accession>
<dbReference type="OrthoDB" id="408631at2759"/>
<feature type="domain" description="Alpha/beta hydrolase fold-3" evidence="2">
    <location>
        <begin position="91"/>
        <end position="282"/>
    </location>
</feature>
<protein>
    <submittedName>
        <fullName evidence="3">Related to arylacetamide deacetylase</fullName>
    </submittedName>
</protein>
<dbReference type="GeneID" id="35600923"/>
<evidence type="ECO:0000256" key="1">
    <source>
        <dbReference type="ARBA" id="ARBA00022801"/>
    </source>
</evidence>
<dbReference type="InterPro" id="IPR050300">
    <property type="entry name" value="GDXG_lipolytic_enzyme"/>
</dbReference>
<dbReference type="GO" id="GO:0016787">
    <property type="term" value="F:hydrolase activity"/>
    <property type="evidence" value="ECO:0007669"/>
    <property type="project" value="UniProtKB-KW"/>
</dbReference>
<dbReference type="InterPro" id="IPR013094">
    <property type="entry name" value="AB_hydrolase_3"/>
</dbReference>
<organism evidence="3 4">
    <name type="scientific">Ramularia collo-cygni</name>
    <dbReference type="NCBI Taxonomy" id="112498"/>
    <lineage>
        <taxon>Eukaryota</taxon>
        <taxon>Fungi</taxon>
        <taxon>Dikarya</taxon>
        <taxon>Ascomycota</taxon>
        <taxon>Pezizomycotina</taxon>
        <taxon>Dothideomycetes</taxon>
        <taxon>Dothideomycetidae</taxon>
        <taxon>Mycosphaerellales</taxon>
        <taxon>Mycosphaerellaceae</taxon>
        <taxon>Ramularia</taxon>
    </lineage>
</organism>
<proteinExistence type="predicted"/>
<dbReference type="PANTHER" id="PTHR48081">
    <property type="entry name" value="AB HYDROLASE SUPERFAMILY PROTEIN C4A8.06C"/>
    <property type="match status" value="1"/>
</dbReference>
<sequence length="326" mass="36136">MLLTIEELNKTAQMHPQVAEFYQRYPQPQRKFDVHVYRAFLRSNTEMSLARLGPAPPDMLEFYHNIEMRDGTSSTLKVFKPRCGPPGPLVVLCFGGGFVAGDHDQLTETARISVQLFGATVVNISYRVAPEAKFPTQQLDAWDSVKWIAENATTDVLAADPTKGFILGGVSAGAAITAALSRQFQVDKLAHELTGQWLAVPSVMDINSCPVEYRNFLISHQQNANTPMLSRAVTDVMRDAVETYFQVDGMDLLRDEGLIYDEMLRTAGVQTKLDLYPGCPHAHWPMMRGLEVANKALIDTIVGLGWLLEMDVSRERAADVLGVPLA</sequence>
<evidence type="ECO:0000313" key="4">
    <source>
        <dbReference type="Proteomes" id="UP000225277"/>
    </source>
</evidence>
<dbReference type="AlphaFoldDB" id="A0A2D3VB58"/>
<dbReference type="EMBL" id="FJUY01000008">
    <property type="protein sequence ID" value="CZT19914.1"/>
    <property type="molecule type" value="Genomic_DNA"/>
</dbReference>
<dbReference type="PANTHER" id="PTHR48081:SF8">
    <property type="entry name" value="ALPHA_BETA HYDROLASE FOLD-3 DOMAIN-CONTAINING PROTEIN-RELATED"/>
    <property type="match status" value="1"/>
</dbReference>
<gene>
    <name evidence="3" type="ORF">RCC_05770</name>
</gene>
<name>A0A2D3VB58_9PEZI</name>
<dbReference type="STRING" id="112498.A0A2D3VB58"/>
<keyword evidence="1" id="KW-0378">Hydrolase</keyword>
<dbReference type="SUPFAM" id="SSF53474">
    <property type="entry name" value="alpha/beta-Hydrolases"/>
    <property type="match status" value="1"/>
</dbReference>
<dbReference type="Gene3D" id="3.40.50.1820">
    <property type="entry name" value="alpha/beta hydrolase"/>
    <property type="match status" value="1"/>
</dbReference>
<dbReference type="InterPro" id="IPR029058">
    <property type="entry name" value="AB_hydrolase_fold"/>
</dbReference>